<dbReference type="InterPro" id="IPR050987">
    <property type="entry name" value="AtrR-like"/>
</dbReference>
<keyword evidence="3" id="KW-0238">DNA-binding</keyword>
<name>A0A0C3S4I8_PHLG1</name>
<dbReference type="OrthoDB" id="4456959at2759"/>
<feature type="domain" description="Xylanolytic transcriptional activator regulatory" evidence="5">
    <location>
        <begin position="122"/>
        <end position="195"/>
    </location>
</feature>
<organism evidence="6 7">
    <name type="scientific">Phlebiopsis gigantea (strain 11061_1 CR5-6)</name>
    <name type="common">White-rot fungus</name>
    <name type="synonym">Peniophora gigantea</name>
    <dbReference type="NCBI Taxonomy" id="745531"/>
    <lineage>
        <taxon>Eukaryota</taxon>
        <taxon>Fungi</taxon>
        <taxon>Dikarya</taxon>
        <taxon>Basidiomycota</taxon>
        <taxon>Agaricomycotina</taxon>
        <taxon>Agaricomycetes</taxon>
        <taxon>Polyporales</taxon>
        <taxon>Phanerochaetaceae</taxon>
        <taxon>Phlebiopsis</taxon>
    </lineage>
</organism>
<dbReference type="GO" id="GO:0005634">
    <property type="term" value="C:nucleus"/>
    <property type="evidence" value="ECO:0007669"/>
    <property type="project" value="UniProtKB-SubCell"/>
</dbReference>
<evidence type="ECO:0000256" key="3">
    <source>
        <dbReference type="ARBA" id="ARBA00023125"/>
    </source>
</evidence>
<proteinExistence type="predicted"/>
<gene>
    <name evidence="6" type="ORF">PHLGIDRAFT_491613</name>
</gene>
<dbReference type="STRING" id="745531.A0A0C3S4I8"/>
<dbReference type="Pfam" id="PF04082">
    <property type="entry name" value="Fungal_trans"/>
    <property type="match status" value="1"/>
</dbReference>
<dbReference type="EMBL" id="KN840555">
    <property type="protein sequence ID" value="KIP05042.1"/>
    <property type="molecule type" value="Genomic_DNA"/>
</dbReference>
<keyword evidence="4" id="KW-0539">Nucleus</keyword>
<dbReference type="HOGENOM" id="CLU_006019_3_0_1"/>
<dbReference type="PANTHER" id="PTHR46910:SF3">
    <property type="entry name" value="HALOTOLERANCE PROTEIN 9-RELATED"/>
    <property type="match status" value="1"/>
</dbReference>
<comment type="subcellular location">
    <subcellularLocation>
        <location evidence="1">Nucleus</location>
    </subcellularLocation>
</comment>
<dbReference type="GO" id="GO:0003677">
    <property type="term" value="F:DNA binding"/>
    <property type="evidence" value="ECO:0007669"/>
    <property type="project" value="UniProtKB-KW"/>
</dbReference>
<dbReference type="SMART" id="SM00906">
    <property type="entry name" value="Fungal_trans"/>
    <property type="match status" value="1"/>
</dbReference>
<dbReference type="PANTHER" id="PTHR46910">
    <property type="entry name" value="TRANSCRIPTION FACTOR PDR1"/>
    <property type="match status" value="1"/>
</dbReference>
<keyword evidence="7" id="KW-1185">Reference proteome</keyword>
<protein>
    <recommendedName>
        <fullName evidence="5">Xylanolytic transcriptional activator regulatory domain-containing protein</fullName>
    </recommendedName>
</protein>
<dbReference type="GO" id="GO:0008270">
    <property type="term" value="F:zinc ion binding"/>
    <property type="evidence" value="ECO:0007669"/>
    <property type="project" value="InterPro"/>
</dbReference>
<sequence>MAFPNAFLMGKLVQEYFVRMNDIYPLLHRPTFEYGISIGLHLKDEGFGSTVLLVCALGSRFVDDEGVLPQGIKSWHWAGWHWFQHVNSSRRFVHTFAPRVYDLQICFLFAMFVANSPVPHAIYSVIGHGLRLATDMGAHRRIAYGARPTIEDELKKRALWCLFVNDRSMCDKFGRPYNIDDEDLEVGLPAECDDEYWIVDGQDVAFAHPPGTQSKIAAFNCMIRFSRIHAEGFRTLYDSTIPIRSNCIPTPNAHRVVSELDPKLNEFIDSIPEYLRWCPHRNNSVFTNQ</sequence>
<reference evidence="6 7" key="1">
    <citation type="journal article" date="2014" name="PLoS Genet.">
        <title>Analysis of the Phlebiopsis gigantea genome, transcriptome and secretome provides insight into its pioneer colonization strategies of wood.</title>
        <authorList>
            <person name="Hori C."/>
            <person name="Ishida T."/>
            <person name="Igarashi K."/>
            <person name="Samejima M."/>
            <person name="Suzuki H."/>
            <person name="Master E."/>
            <person name="Ferreira P."/>
            <person name="Ruiz-Duenas F.J."/>
            <person name="Held B."/>
            <person name="Canessa P."/>
            <person name="Larrondo L.F."/>
            <person name="Schmoll M."/>
            <person name="Druzhinina I.S."/>
            <person name="Kubicek C.P."/>
            <person name="Gaskell J.A."/>
            <person name="Kersten P."/>
            <person name="St John F."/>
            <person name="Glasner J."/>
            <person name="Sabat G."/>
            <person name="Splinter BonDurant S."/>
            <person name="Syed K."/>
            <person name="Yadav J."/>
            <person name="Mgbeahuruike A.C."/>
            <person name="Kovalchuk A."/>
            <person name="Asiegbu F.O."/>
            <person name="Lackner G."/>
            <person name="Hoffmeister D."/>
            <person name="Rencoret J."/>
            <person name="Gutierrez A."/>
            <person name="Sun H."/>
            <person name="Lindquist E."/>
            <person name="Barry K."/>
            <person name="Riley R."/>
            <person name="Grigoriev I.V."/>
            <person name="Henrissat B."/>
            <person name="Kues U."/>
            <person name="Berka R.M."/>
            <person name="Martinez A.T."/>
            <person name="Covert S.F."/>
            <person name="Blanchette R.A."/>
            <person name="Cullen D."/>
        </authorList>
    </citation>
    <scope>NUCLEOTIDE SEQUENCE [LARGE SCALE GENOMIC DNA]</scope>
    <source>
        <strain evidence="6 7">11061_1 CR5-6</strain>
    </source>
</reference>
<evidence type="ECO:0000256" key="1">
    <source>
        <dbReference type="ARBA" id="ARBA00004123"/>
    </source>
</evidence>
<evidence type="ECO:0000256" key="2">
    <source>
        <dbReference type="ARBA" id="ARBA00022723"/>
    </source>
</evidence>
<dbReference type="AlphaFoldDB" id="A0A0C3S4I8"/>
<accession>A0A0C3S4I8</accession>
<dbReference type="GO" id="GO:0003700">
    <property type="term" value="F:DNA-binding transcription factor activity"/>
    <property type="evidence" value="ECO:0007669"/>
    <property type="project" value="InterPro"/>
</dbReference>
<evidence type="ECO:0000256" key="4">
    <source>
        <dbReference type="ARBA" id="ARBA00023242"/>
    </source>
</evidence>
<evidence type="ECO:0000259" key="5">
    <source>
        <dbReference type="SMART" id="SM00906"/>
    </source>
</evidence>
<keyword evidence="2" id="KW-0479">Metal-binding</keyword>
<dbReference type="Proteomes" id="UP000053257">
    <property type="component" value="Unassembled WGS sequence"/>
</dbReference>
<evidence type="ECO:0000313" key="7">
    <source>
        <dbReference type="Proteomes" id="UP000053257"/>
    </source>
</evidence>
<dbReference type="CDD" id="cd12148">
    <property type="entry name" value="fungal_TF_MHR"/>
    <property type="match status" value="1"/>
</dbReference>
<dbReference type="InterPro" id="IPR007219">
    <property type="entry name" value="XnlR_reg_dom"/>
</dbReference>
<evidence type="ECO:0000313" key="6">
    <source>
        <dbReference type="EMBL" id="KIP05042.1"/>
    </source>
</evidence>
<dbReference type="GO" id="GO:0006351">
    <property type="term" value="P:DNA-templated transcription"/>
    <property type="evidence" value="ECO:0007669"/>
    <property type="project" value="InterPro"/>
</dbReference>